<organism evidence="1 2">
    <name type="scientific">Trifolium medium</name>
    <dbReference type="NCBI Taxonomy" id="97028"/>
    <lineage>
        <taxon>Eukaryota</taxon>
        <taxon>Viridiplantae</taxon>
        <taxon>Streptophyta</taxon>
        <taxon>Embryophyta</taxon>
        <taxon>Tracheophyta</taxon>
        <taxon>Spermatophyta</taxon>
        <taxon>Magnoliopsida</taxon>
        <taxon>eudicotyledons</taxon>
        <taxon>Gunneridae</taxon>
        <taxon>Pentapetalae</taxon>
        <taxon>rosids</taxon>
        <taxon>fabids</taxon>
        <taxon>Fabales</taxon>
        <taxon>Fabaceae</taxon>
        <taxon>Papilionoideae</taxon>
        <taxon>50 kb inversion clade</taxon>
        <taxon>NPAAA clade</taxon>
        <taxon>Hologalegina</taxon>
        <taxon>IRL clade</taxon>
        <taxon>Trifolieae</taxon>
        <taxon>Trifolium</taxon>
    </lineage>
</organism>
<evidence type="ECO:0000313" key="1">
    <source>
        <dbReference type="EMBL" id="MCI86409.1"/>
    </source>
</evidence>
<dbReference type="Proteomes" id="UP000265520">
    <property type="component" value="Unassembled WGS sequence"/>
</dbReference>
<evidence type="ECO:0000313" key="2">
    <source>
        <dbReference type="Proteomes" id="UP000265520"/>
    </source>
</evidence>
<name>A0A392VGF2_9FABA</name>
<feature type="non-terminal residue" evidence="1">
    <location>
        <position position="1"/>
    </location>
</feature>
<dbReference type="EMBL" id="LXQA011139772">
    <property type="protein sequence ID" value="MCI86409.1"/>
    <property type="molecule type" value="Genomic_DNA"/>
</dbReference>
<comment type="caution">
    <text evidence="1">The sequence shown here is derived from an EMBL/GenBank/DDBJ whole genome shotgun (WGS) entry which is preliminary data.</text>
</comment>
<proteinExistence type="predicted"/>
<keyword evidence="2" id="KW-1185">Reference proteome</keyword>
<accession>A0A392VGF2</accession>
<dbReference type="AlphaFoldDB" id="A0A392VGF2"/>
<reference evidence="1 2" key="1">
    <citation type="journal article" date="2018" name="Front. Plant Sci.">
        <title>Red Clover (Trifolium pratense) and Zigzag Clover (T. medium) - A Picture of Genomic Similarities and Differences.</title>
        <authorList>
            <person name="Dluhosova J."/>
            <person name="Istvanek J."/>
            <person name="Nedelnik J."/>
            <person name="Repkova J."/>
        </authorList>
    </citation>
    <scope>NUCLEOTIDE SEQUENCE [LARGE SCALE GENOMIC DNA]</scope>
    <source>
        <strain evidence="2">cv. 10/8</strain>
        <tissue evidence="1">Leaf</tissue>
    </source>
</reference>
<sequence length="44" mass="4647">VACRHLARATDDGIVVACGSFANVIDQVVLVYSIKLLRSVLSCA</sequence>
<protein>
    <submittedName>
        <fullName evidence="1">Uncharacterized protein</fullName>
    </submittedName>
</protein>